<evidence type="ECO:0000256" key="1">
    <source>
        <dbReference type="SAM" id="MobiDB-lite"/>
    </source>
</evidence>
<feature type="compositionally biased region" description="Pro residues" evidence="1">
    <location>
        <begin position="151"/>
        <end position="163"/>
    </location>
</feature>
<dbReference type="PANTHER" id="PTHR37456:SF6">
    <property type="entry name" value="COLLAGEN ALPHA-1(XXIII) CHAIN-LIKE ISOFORM X2"/>
    <property type="match status" value="1"/>
</dbReference>
<keyword evidence="2" id="KW-0472">Membrane</keyword>
<feature type="region of interest" description="Disordered" evidence="1">
    <location>
        <begin position="1"/>
        <end position="33"/>
    </location>
</feature>
<reference evidence="3" key="1">
    <citation type="journal article" date="2023" name="Mol. Phylogenet. Evol.">
        <title>Genome-scale phylogeny and comparative genomics of the fungal order Sordariales.</title>
        <authorList>
            <person name="Hensen N."/>
            <person name="Bonometti L."/>
            <person name="Westerberg I."/>
            <person name="Brannstrom I.O."/>
            <person name="Guillou S."/>
            <person name="Cros-Aarteil S."/>
            <person name="Calhoun S."/>
            <person name="Haridas S."/>
            <person name="Kuo A."/>
            <person name="Mondo S."/>
            <person name="Pangilinan J."/>
            <person name="Riley R."/>
            <person name="LaButti K."/>
            <person name="Andreopoulos B."/>
            <person name="Lipzen A."/>
            <person name="Chen C."/>
            <person name="Yan M."/>
            <person name="Daum C."/>
            <person name="Ng V."/>
            <person name="Clum A."/>
            <person name="Steindorff A."/>
            <person name="Ohm R.A."/>
            <person name="Martin F."/>
            <person name="Silar P."/>
            <person name="Natvig D.O."/>
            <person name="Lalanne C."/>
            <person name="Gautier V."/>
            <person name="Ament-Velasquez S.L."/>
            <person name="Kruys A."/>
            <person name="Hutchinson M.I."/>
            <person name="Powell A.J."/>
            <person name="Barry K."/>
            <person name="Miller A.N."/>
            <person name="Grigoriev I.V."/>
            <person name="Debuchy R."/>
            <person name="Gladieux P."/>
            <person name="Hiltunen Thoren M."/>
            <person name="Johannesson H."/>
        </authorList>
    </citation>
    <scope>NUCLEOTIDE SEQUENCE</scope>
    <source>
        <strain evidence="3">CBS 955.72</strain>
    </source>
</reference>
<name>A0AAJ0H780_9PEZI</name>
<evidence type="ECO:0000256" key="2">
    <source>
        <dbReference type="SAM" id="Phobius"/>
    </source>
</evidence>
<reference evidence="3" key="2">
    <citation type="submission" date="2023-06" db="EMBL/GenBank/DDBJ databases">
        <authorList>
            <consortium name="Lawrence Berkeley National Laboratory"/>
            <person name="Haridas S."/>
            <person name="Hensen N."/>
            <person name="Bonometti L."/>
            <person name="Westerberg I."/>
            <person name="Brannstrom I.O."/>
            <person name="Guillou S."/>
            <person name="Cros-Aarteil S."/>
            <person name="Calhoun S."/>
            <person name="Kuo A."/>
            <person name="Mondo S."/>
            <person name="Pangilinan J."/>
            <person name="Riley R."/>
            <person name="Labutti K."/>
            <person name="Andreopoulos B."/>
            <person name="Lipzen A."/>
            <person name="Chen C."/>
            <person name="Yanf M."/>
            <person name="Daum C."/>
            <person name="Ng V."/>
            <person name="Clum A."/>
            <person name="Steindorff A."/>
            <person name="Ohm R."/>
            <person name="Martin F."/>
            <person name="Silar P."/>
            <person name="Natvig D."/>
            <person name="Lalanne C."/>
            <person name="Gautier V."/>
            <person name="Ament-Velasquez S.L."/>
            <person name="Kruys A."/>
            <person name="Hutchinson M.I."/>
            <person name="Powell A.J."/>
            <person name="Barry K."/>
            <person name="Miller A.N."/>
            <person name="Grigoriev I.V."/>
            <person name="Debuchy R."/>
            <person name="Gladieux P."/>
            <person name="Thoren M.H."/>
            <person name="Johannesson H."/>
        </authorList>
    </citation>
    <scope>NUCLEOTIDE SEQUENCE</scope>
    <source>
        <strain evidence="3">CBS 955.72</strain>
    </source>
</reference>
<feature type="compositionally biased region" description="Low complexity" evidence="1">
    <location>
        <begin position="334"/>
        <end position="345"/>
    </location>
</feature>
<proteinExistence type="predicted"/>
<feature type="compositionally biased region" description="Polar residues" evidence="1">
    <location>
        <begin position="372"/>
        <end position="390"/>
    </location>
</feature>
<feature type="transmembrane region" description="Helical" evidence="2">
    <location>
        <begin position="81"/>
        <end position="103"/>
    </location>
</feature>
<dbReference type="InterPro" id="IPR008160">
    <property type="entry name" value="Collagen"/>
</dbReference>
<dbReference type="AlphaFoldDB" id="A0AAJ0H780"/>
<feature type="compositionally biased region" description="Low complexity" evidence="1">
    <location>
        <begin position="14"/>
        <end position="33"/>
    </location>
</feature>
<keyword evidence="2" id="KW-1133">Transmembrane helix</keyword>
<feature type="compositionally biased region" description="Basic and acidic residues" evidence="1">
    <location>
        <begin position="199"/>
        <end position="223"/>
    </location>
</feature>
<dbReference type="InterPro" id="IPR050938">
    <property type="entry name" value="Collagen_Structural_Proteins"/>
</dbReference>
<keyword evidence="4" id="KW-1185">Reference proteome</keyword>
<evidence type="ECO:0000313" key="3">
    <source>
        <dbReference type="EMBL" id="KAK3341940.1"/>
    </source>
</evidence>
<dbReference type="Pfam" id="PF01391">
    <property type="entry name" value="Collagen"/>
    <property type="match status" value="1"/>
</dbReference>
<feature type="compositionally biased region" description="Low complexity" evidence="1">
    <location>
        <begin position="243"/>
        <end position="262"/>
    </location>
</feature>
<dbReference type="EMBL" id="JAUIQD010000008">
    <property type="protein sequence ID" value="KAK3341940.1"/>
    <property type="molecule type" value="Genomic_DNA"/>
</dbReference>
<feature type="region of interest" description="Disordered" evidence="1">
    <location>
        <begin position="47"/>
        <end position="77"/>
    </location>
</feature>
<protein>
    <submittedName>
        <fullName evidence="3">Uncharacterized protein</fullName>
    </submittedName>
</protein>
<comment type="caution">
    <text evidence="3">The sequence shown here is derived from an EMBL/GenBank/DDBJ whole genome shotgun (WGS) entry which is preliminary data.</text>
</comment>
<gene>
    <name evidence="3" type="ORF">B0T25DRAFT_523153</name>
</gene>
<feature type="compositionally biased region" description="Low complexity" evidence="1">
    <location>
        <begin position="49"/>
        <end position="77"/>
    </location>
</feature>
<sequence>MEPRAEHPLGGGAAATANPEPSTTPPAASTTLAGARLPRQFTTTAWDLSATPTWGSSPTPTTSTIPSTTSTSSSSLSQGTIALIAIVTILGALIAVILCCWCCRNKSQRRHRHPRSSSDPEKLRSRSRSRSRSQSPPVRERTKYVMIPGPKGSPGPPGSPGPMGPQGIPGIPGVPGLTGAPGVLGPQGATGPRGLSGPRGEKGAKGDRGLKGERGESGEKGERGLQGQPGPSMPRATLPPPSRGRSSSRSSTRHTATTALTRYGRFERSPPRHRSRTPLLGPRAPPSTHRPVVSIPTPTARRDRDGRRDHLLEHITRHEYFPAAPRPRHYQPEPLGRSSRQPSGPRRLRAALPPPPIQVPVPTLLPGYQPPSCESATPSETSSEYQSSPTRVRFEK</sequence>
<dbReference type="PANTHER" id="PTHR37456">
    <property type="entry name" value="SI:CH211-266K2.1"/>
    <property type="match status" value="1"/>
</dbReference>
<keyword evidence="2" id="KW-0812">Transmembrane</keyword>
<feature type="compositionally biased region" description="Low complexity" evidence="1">
    <location>
        <begin position="165"/>
        <end position="178"/>
    </location>
</feature>
<feature type="region of interest" description="Disordered" evidence="1">
    <location>
        <begin position="109"/>
        <end position="396"/>
    </location>
</feature>
<evidence type="ECO:0000313" key="4">
    <source>
        <dbReference type="Proteomes" id="UP001275084"/>
    </source>
</evidence>
<dbReference type="Proteomes" id="UP001275084">
    <property type="component" value="Unassembled WGS sequence"/>
</dbReference>
<accession>A0AAJ0H780</accession>
<organism evidence="3 4">
    <name type="scientific">Lasiosphaeria hispida</name>
    <dbReference type="NCBI Taxonomy" id="260671"/>
    <lineage>
        <taxon>Eukaryota</taxon>
        <taxon>Fungi</taxon>
        <taxon>Dikarya</taxon>
        <taxon>Ascomycota</taxon>
        <taxon>Pezizomycotina</taxon>
        <taxon>Sordariomycetes</taxon>
        <taxon>Sordariomycetidae</taxon>
        <taxon>Sordariales</taxon>
        <taxon>Lasiosphaeriaceae</taxon>
        <taxon>Lasiosphaeria</taxon>
    </lineage>
</organism>
<feature type="compositionally biased region" description="Basic and acidic residues" evidence="1">
    <location>
        <begin position="300"/>
        <end position="320"/>
    </location>
</feature>